<sequence length="394" mass="44974">MARFIHTADWQIGKPYLQIKDEQKRFKLRQERLNVIGRIRDKTREVGSQFVLIAGDLFDSPTPSTSTVTEVLETIGEMQVPTFVIPGNHDHGALGTVWHSNDFIKHQKQLAPNLKILLNSQPVEIEEAVIFPCPLLRNKSNADPTLWLKTLDWNSVSSLKPRIILAHGGVHEFSGRDYILDEEAQPNANNIINLKEVPDKEIDYIALGDWHNLKQVSQKAWYSGTPEPDRFNQGENNQRGQILEVDVSRNGAAQVKAIPTGRLQWHNMNFKFHSDDDLNRFEREIEALTAGRVARDLLRVEISGELSLAGHRKYELLKTDLENKLLRLRIKGECHQTPKSDELEELTRSTEDPLIAKVASQLQEQLKKEKDQASEKAYVIRIALCQLYKFAGKN</sequence>
<dbReference type="InterPro" id="IPR004843">
    <property type="entry name" value="Calcineurin-like_PHP"/>
</dbReference>
<evidence type="ECO:0000313" key="4">
    <source>
        <dbReference type="Proteomes" id="UP000001420"/>
    </source>
</evidence>
<reference evidence="3 4" key="1">
    <citation type="journal article" date="2003" name="Proc. Natl. Acad. Sci. U.S.A.">
        <title>Genome sequence of the cyanobacterium Prochlorococcus marinus SS120, a nearly minimal oxyphototrophic genome.</title>
        <authorList>
            <person name="Dufresne A."/>
            <person name="Salanoubat M."/>
            <person name="Partensky F."/>
            <person name="Artiguenave F."/>
            <person name="Axmann I.M."/>
            <person name="Barbe V."/>
            <person name="Duprat S."/>
            <person name="Galperin M.Y."/>
            <person name="Koonin E.V."/>
            <person name="Le Gall F."/>
            <person name="Makarova K.S."/>
            <person name="Ostrowski M."/>
            <person name="Oztas S."/>
            <person name="Robert C."/>
            <person name="Rogozin I.B."/>
            <person name="Scanlan D.J."/>
            <person name="Tandeau de Marsac N."/>
            <person name="Weissenbach J."/>
            <person name="Wincker P."/>
            <person name="Wolf Y.I."/>
            <person name="Hess W.R."/>
        </authorList>
    </citation>
    <scope>NUCLEOTIDE SEQUENCE [LARGE SCALE GENOMIC DNA]</scope>
    <source>
        <strain evidence="4">SARG / CCMP1375 / SS120</strain>
    </source>
</reference>
<evidence type="ECO:0000313" key="3">
    <source>
        <dbReference type="EMBL" id="AAP99747.1"/>
    </source>
</evidence>
<dbReference type="InterPro" id="IPR029052">
    <property type="entry name" value="Metallo-depent_PP-like"/>
</dbReference>
<dbReference type="Proteomes" id="UP000001420">
    <property type="component" value="Chromosome"/>
</dbReference>
<name>Q7VCN7_PROMA</name>
<dbReference type="STRING" id="167539.Pro_0703"/>
<dbReference type="PIRSF" id="PIRSF033093">
    <property type="entry name" value="UCP_ML1119"/>
    <property type="match status" value="1"/>
</dbReference>
<dbReference type="RefSeq" id="WP_011124855.1">
    <property type="nucleotide sequence ID" value="NC_005042.1"/>
</dbReference>
<protein>
    <submittedName>
        <fullName evidence="3">DNA repair exonuclease</fullName>
    </submittedName>
</protein>
<evidence type="ECO:0000256" key="1">
    <source>
        <dbReference type="ARBA" id="ARBA00022801"/>
    </source>
</evidence>
<dbReference type="GO" id="GO:0004527">
    <property type="term" value="F:exonuclease activity"/>
    <property type="evidence" value="ECO:0007669"/>
    <property type="project" value="UniProtKB-KW"/>
</dbReference>
<dbReference type="Gene3D" id="3.60.21.10">
    <property type="match status" value="1"/>
</dbReference>
<gene>
    <name evidence="3" type="primary">sbcD</name>
    <name evidence="3" type="ordered locus">Pro_0703</name>
</gene>
<organism evidence="3 4">
    <name type="scientific">Prochlorococcus marinus (strain SARG / CCMP1375 / SS120)</name>
    <dbReference type="NCBI Taxonomy" id="167539"/>
    <lineage>
        <taxon>Bacteria</taxon>
        <taxon>Bacillati</taxon>
        <taxon>Cyanobacteriota</taxon>
        <taxon>Cyanophyceae</taxon>
        <taxon>Synechococcales</taxon>
        <taxon>Prochlorococcaceae</taxon>
        <taxon>Prochlorococcus</taxon>
    </lineage>
</organism>
<dbReference type="KEGG" id="pma:Pro_0703"/>
<dbReference type="InterPro" id="IPR041796">
    <property type="entry name" value="Mre11_N"/>
</dbReference>
<evidence type="ECO:0000259" key="2">
    <source>
        <dbReference type="Pfam" id="PF00149"/>
    </source>
</evidence>
<keyword evidence="4" id="KW-1185">Reference proteome</keyword>
<accession>Q7VCN7</accession>
<dbReference type="EnsemblBacteria" id="AAP99747">
    <property type="protein sequence ID" value="AAP99747"/>
    <property type="gene ID" value="Pro_0703"/>
</dbReference>
<dbReference type="SUPFAM" id="SSF56300">
    <property type="entry name" value="Metallo-dependent phosphatases"/>
    <property type="match status" value="1"/>
</dbReference>
<dbReference type="PANTHER" id="PTHR30337">
    <property type="entry name" value="COMPONENT OF ATP-DEPENDENT DSDNA EXONUCLEASE"/>
    <property type="match status" value="1"/>
</dbReference>
<feature type="domain" description="Calcineurin-like phosphoesterase" evidence="2">
    <location>
        <begin position="3"/>
        <end position="228"/>
    </location>
</feature>
<dbReference type="Pfam" id="PF00149">
    <property type="entry name" value="Metallophos"/>
    <property type="match status" value="1"/>
</dbReference>
<dbReference type="OrthoDB" id="9773856at2"/>
<dbReference type="eggNOG" id="COG0420">
    <property type="taxonomic scope" value="Bacteria"/>
</dbReference>
<proteinExistence type="predicted"/>
<dbReference type="PATRIC" id="fig|167539.5.peg.743"/>
<keyword evidence="3" id="KW-0540">Nuclease</keyword>
<dbReference type="EMBL" id="AE017126">
    <property type="protein sequence ID" value="AAP99747.1"/>
    <property type="molecule type" value="Genomic_DNA"/>
</dbReference>
<dbReference type="InterPro" id="IPR014577">
    <property type="entry name" value="UCP033093_metalloPase"/>
</dbReference>
<keyword evidence="1" id="KW-0378">Hydrolase</keyword>
<keyword evidence="3" id="KW-0269">Exonuclease</keyword>
<dbReference type="HOGENOM" id="CLU_026621_1_0_3"/>
<dbReference type="CDD" id="cd00840">
    <property type="entry name" value="MPP_Mre11_N"/>
    <property type="match status" value="1"/>
</dbReference>
<dbReference type="AlphaFoldDB" id="Q7VCN7"/>
<dbReference type="InterPro" id="IPR050535">
    <property type="entry name" value="DNA_Repair-Maintenance_Comp"/>
</dbReference>